<name>A0ABW2ATK3_9MICO</name>
<dbReference type="HAMAP" id="MF_01057">
    <property type="entry name" value="tRNA_methyltr_TrmB"/>
    <property type="match status" value="1"/>
</dbReference>
<dbReference type="Proteomes" id="UP001596356">
    <property type="component" value="Unassembled WGS sequence"/>
</dbReference>
<evidence type="ECO:0000313" key="10">
    <source>
        <dbReference type="Proteomes" id="UP001596356"/>
    </source>
</evidence>
<protein>
    <recommendedName>
        <fullName evidence="7">tRNA (guanine-N(7)-)-methyltransferase</fullName>
        <ecNumber evidence="7">2.1.1.33</ecNumber>
    </recommendedName>
    <alternativeName>
        <fullName evidence="7">tRNA (guanine(46)-N(7))-methyltransferase</fullName>
    </alternativeName>
    <alternativeName>
        <fullName evidence="7">tRNA(m7G46)-methyltransferase</fullName>
    </alternativeName>
</protein>
<organism evidence="9 10">
    <name type="scientific">Branchiibius cervicis</name>
    <dbReference type="NCBI Taxonomy" id="908252"/>
    <lineage>
        <taxon>Bacteria</taxon>
        <taxon>Bacillati</taxon>
        <taxon>Actinomycetota</taxon>
        <taxon>Actinomycetes</taxon>
        <taxon>Micrococcales</taxon>
        <taxon>Dermacoccaceae</taxon>
        <taxon>Branchiibius</taxon>
    </lineage>
</organism>
<dbReference type="EMBL" id="JBHSWJ010000002">
    <property type="protein sequence ID" value="MFC6714223.1"/>
    <property type="molecule type" value="Genomic_DNA"/>
</dbReference>
<feature type="binding site" evidence="7">
    <location>
        <position position="127"/>
    </location>
    <ligand>
        <name>substrate</name>
    </ligand>
</feature>
<evidence type="ECO:0000256" key="4">
    <source>
        <dbReference type="ARBA" id="ARBA00022679"/>
    </source>
</evidence>
<evidence type="ECO:0000256" key="5">
    <source>
        <dbReference type="ARBA" id="ARBA00022691"/>
    </source>
</evidence>
<keyword evidence="5 7" id="KW-0949">S-adenosyl-L-methionine</keyword>
<dbReference type="EC" id="2.1.1.33" evidence="7"/>
<comment type="caution">
    <text evidence="7">Lacks conserved residue(s) required for the propagation of feature annotation.</text>
</comment>
<keyword evidence="4 7" id="KW-0808">Transferase</keyword>
<dbReference type="RefSeq" id="WP_377822549.1">
    <property type="nucleotide sequence ID" value="NZ_JBHSWJ010000002.1"/>
</dbReference>
<comment type="function">
    <text evidence="2 7">Catalyzes the formation of N(7)-methylguanine at position 46 (m7G46) in tRNA.</text>
</comment>
<dbReference type="Gene3D" id="3.40.50.150">
    <property type="entry name" value="Vaccinia Virus protein VP39"/>
    <property type="match status" value="1"/>
</dbReference>
<dbReference type="InterPro" id="IPR055361">
    <property type="entry name" value="tRNA_methyltr_TrmB_bact"/>
</dbReference>
<dbReference type="PANTHER" id="PTHR23417">
    <property type="entry name" value="3-DEOXY-D-MANNO-OCTULOSONIC-ACID TRANSFERASE/TRNA GUANINE-N 7 - -METHYLTRANSFERASE"/>
    <property type="match status" value="1"/>
</dbReference>
<evidence type="ECO:0000256" key="3">
    <source>
        <dbReference type="ARBA" id="ARBA00022603"/>
    </source>
</evidence>
<feature type="binding site" evidence="7">
    <location>
        <position position="73"/>
    </location>
    <ligand>
        <name>S-adenosyl-L-methionine</name>
        <dbReference type="ChEBI" id="CHEBI:59789"/>
    </ligand>
</feature>
<feature type="binding site" evidence="7">
    <location>
        <position position="159"/>
    </location>
    <ligand>
        <name>substrate</name>
    </ligand>
</feature>
<keyword evidence="3 7" id="KW-0489">Methyltransferase</keyword>
<feature type="region of interest" description="Disordered" evidence="8">
    <location>
        <begin position="179"/>
        <end position="203"/>
    </location>
</feature>
<evidence type="ECO:0000256" key="1">
    <source>
        <dbReference type="ARBA" id="ARBA00000142"/>
    </source>
</evidence>
<comment type="pathway">
    <text evidence="7">tRNA modification; N(7)-methylguanine-tRNA biosynthesis.</text>
</comment>
<comment type="caution">
    <text evidence="9">The sequence shown here is derived from an EMBL/GenBank/DDBJ whole genome shotgun (WGS) entry which is preliminary data.</text>
</comment>
<keyword evidence="10" id="KW-1185">Reference proteome</keyword>
<evidence type="ECO:0000256" key="8">
    <source>
        <dbReference type="SAM" id="MobiDB-lite"/>
    </source>
</evidence>
<evidence type="ECO:0000256" key="2">
    <source>
        <dbReference type="ARBA" id="ARBA00003015"/>
    </source>
</evidence>
<dbReference type="SUPFAM" id="SSF53335">
    <property type="entry name" value="S-adenosyl-L-methionine-dependent methyltransferases"/>
    <property type="match status" value="1"/>
</dbReference>
<feature type="binding site" evidence="7">
    <location>
        <position position="48"/>
    </location>
    <ligand>
        <name>S-adenosyl-L-methionine</name>
        <dbReference type="ChEBI" id="CHEBI:59789"/>
    </ligand>
</feature>
<accession>A0ABW2ATK3</accession>
<dbReference type="NCBIfam" id="TIGR00091">
    <property type="entry name" value="tRNA (guanosine(46)-N7)-methyltransferase TrmB"/>
    <property type="match status" value="1"/>
</dbReference>
<dbReference type="InterPro" id="IPR029063">
    <property type="entry name" value="SAM-dependent_MTases_sf"/>
</dbReference>
<feature type="binding site" evidence="7">
    <location>
        <position position="100"/>
    </location>
    <ligand>
        <name>S-adenosyl-L-methionine</name>
        <dbReference type="ChEBI" id="CHEBI:59789"/>
    </ligand>
</feature>
<evidence type="ECO:0000256" key="7">
    <source>
        <dbReference type="HAMAP-Rule" id="MF_01057"/>
    </source>
</evidence>
<evidence type="ECO:0000313" key="9">
    <source>
        <dbReference type="EMBL" id="MFC6714223.1"/>
    </source>
</evidence>
<gene>
    <name evidence="7 9" type="primary">trmB</name>
    <name evidence="9" type="ORF">ACFQBT_10540</name>
</gene>
<reference evidence="10" key="1">
    <citation type="journal article" date="2019" name="Int. J. Syst. Evol. Microbiol.">
        <title>The Global Catalogue of Microorganisms (GCM) 10K type strain sequencing project: providing services to taxonomists for standard genome sequencing and annotation.</title>
        <authorList>
            <consortium name="The Broad Institute Genomics Platform"/>
            <consortium name="The Broad Institute Genome Sequencing Center for Infectious Disease"/>
            <person name="Wu L."/>
            <person name="Ma J."/>
        </authorList>
    </citation>
    <scope>NUCLEOTIDE SEQUENCE [LARGE SCALE GENOMIC DNA]</scope>
    <source>
        <strain evidence="10">NBRC 106593</strain>
    </source>
</reference>
<proteinExistence type="inferred from homology"/>
<evidence type="ECO:0000256" key="6">
    <source>
        <dbReference type="ARBA" id="ARBA00022694"/>
    </source>
</evidence>
<comment type="similarity">
    <text evidence="7">Belongs to the class I-like SAM-binding methyltransferase superfamily. TrmB family.</text>
</comment>
<feature type="binding site" evidence="7">
    <location>
        <begin position="212"/>
        <end position="215"/>
    </location>
    <ligand>
        <name>substrate</name>
    </ligand>
</feature>
<dbReference type="Pfam" id="PF02390">
    <property type="entry name" value="Methyltransf_4"/>
    <property type="match status" value="1"/>
</dbReference>
<dbReference type="PANTHER" id="PTHR23417:SF14">
    <property type="entry name" value="PENTACOTRIPEPTIDE-REPEAT REGION OF PRORP DOMAIN-CONTAINING PROTEIN"/>
    <property type="match status" value="1"/>
</dbReference>
<sequence length="239" mass="26220">MPQRHHRALENHSGTYLLDVPMEGTTVADGVLFDQRAAFGRQADLVVEVGGGAGDCIVAAAAADPDRDYLGIEVWRPGIAQTIAKAAHAGVRNLRLLTADALPTVRDFLPTAGVAEVWTFFPDPWPKTKHHKRRLVQPQFAAVVARALADGGSWRLASDWADYAWQIRDVVEAESAFGNPHAGRLADPRDAEFDPRGPHGGFAPRFEGRVMTRFERKGLQAGRIIRDVHVLRNPRGSIQ</sequence>
<dbReference type="InterPro" id="IPR003358">
    <property type="entry name" value="tRNA_(Gua-N-7)_MeTrfase_Trmb"/>
</dbReference>
<feature type="compositionally biased region" description="Basic and acidic residues" evidence="8">
    <location>
        <begin position="184"/>
        <end position="197"/>
    </location>
</feature>
<keyword evidence="6 7" id="KW-0819">tRNA processing</keyword>
<feature type="binding site" evidence="7">
    <location>
        <position position="123"/>
    </location>
    <ligand>
        <name>S-adenosyl-L-methionine</name>
        <dbReference type="ChEBI" id="CHEBI:59789"/>
    </ligand>
</feature>
<dbReference type="PROSITE" id="PS51625">
    <property type="entry name" value="SAM_MT_TRMB"/>
    <property type="match status" value="1"/>
</dbReference>
<comment type="catalytic activity">
    <reaction evidence="1 7">
        <text>guanosine(46) in tRNA + S-adenosyl-L-methionine = N(7)-methylguanosine(46) in tRNA + S-adenosyl-L-homocysteine</text>
        <dbReference type="Rhea" id="RHEA:42708"/>
        <dbReference type="Rhea" id="RHEA-COMP:10188"/>
        <dbReference type="Rhea" id="RHEA-COMP:10189"/>
        <dbReference type="ChEBI" id="CHEBI:57856"/>
        <dbReference type="ChEBI" id="CHEBI:59789"/>
        <dbReference type="ChEBI" id="CHEBI:74269"/>
        <dbReference type="ChEBI" id="CHEBI:74480"/>
        <dbReference type="EC" id="2.1.1.33"/>
    </reaction>
</comment>
<dbReference type="GO" id="GO:0008176">
    <property type="term" value="F:tRNA (guanine(46)-N7)-methyltransferase activity"/>
    <property type="evidence" value="ECO:0007669"/>
    <property type="project" value="UniProtKB-EC"/>
</dbReference>